<keyword evidence="6" id="KW-1185">Reference proteome</keyword>
<dbReference type="EMBL" id="CAXIPR030006429">
    <property type="protein sequence ID" value="CAM0152760.1"/>
    <property type="molecule type" value="Genomic_DNA"/>
</dbReference>
<organism evidence="5 6">
    <name type="scientific">Urochloa decumbens</name>
    <dbReference type="NCBI Taxonomy" id="240449"/>
    <lineage>
        <taxon>Eukaryota</taxon>
        <taxon>Viridiplantae</taxon>
        <taxon>Streptophyta</taxon>
        <taxon>Embryophyta</taxon>
        <taxon>Tracheophyta</taxon>
        <taxon>Spermatophyta</taxon>
        <taxon>Magnoliopsida</taxon>
        <taxon>Liliopsida</taxon>
        <taxon>Poales</taxon>
        <taxon>Poaceae</taxon>
        <taxon>PACMAD clade</taxon>
        <taxon>Panicoideae</taxon>
        <taxon>Panicodae</taxon>
        <taxon>Paniceae</taxon>
        <taxon>Melinidinae</taxon>
        <taxon>Urochloa</taxon>
    </lineage>
</organism>
<feature type="compositionally biased region" description="Basic and acidic residues" evidence="1">
    <location>
        <begin position="216"/>
        <end position="240"/>
    </location>
</feature>
<feature type="compositionally biased region" description="Basic and acidic residues" evidence="1">
    <location>
        <begin position="182"/>
        <end position="195"/>
    </location>
</feature>
<name>A0ABC9HD75_9POAL</name>
<dbReference type="Proteomes" id="UP001497457">
    <property type="component" value="Unassembled WGS sequence"/>
</dbReference>
<reference evidence="5 6" key="1">
    <citation type="submission" date="2024-10" db="EMBL/GenBank/DDBJ databases">
        <authorList>
            <person name="Ryan C."/>
        </authorList>
    </citation>
    <scope>NUCLEOTIDE SEQUENCE [LARGE SCALE GENOMIC DNA]</scope>
</reference>
<gene>
    <name evidence="3" type="ORF">URODEC1_LOCUS122280</name>
    <name evidence="4" type="ORF">URODEC1_LOCUS124788</name>
    <name evidence="5" type="ORF">URODEC1_LOCUS125553</name>
    <name evidence="2" type="ORF">URODEC1_LOCUS70613</name>
</gene>
<evidence type="ECO:0000313" key="6">
    <source>
        <dbReference type="Proteomes" id="UP001497457"/>
    </source>
</evidence>
<feature type="compositionally biased region" description="Basic and acidic residues" evidence="1">
    <location>
        <begin position="109"/>
        <end position="125"/>
    </location>
</feature>
<dbReference type="EMBL" id="OZ075138">
    <property type="protein sequence ID" value="CAL5011864.1"/>
    <property type="molecule type" value="Genomic_DNA"/>
</dbReference>
<evidence type="ECO:0000313" key="5">
    <source>
        <dbReference type="EMBL" id="CAM0152760.1"/>
    </source>
</evidence>
<feature type="compositionally biased region" description="Basic residues" evidence="1">
    <location>
        <begin position="143"/>
        <end position="155"/>
    </location>
</feature>
<feature type="compositionally biased region" description="Basic and acidic residues" evidence="1">
    <location>
        <begin position="271"/>
        <end position="287"/>
    </location>
</feature>
<evidence type="ECO:0000313" key="3">
    <source>
        <dbReference type="EMBL" id="CAM0149066.1"/>
    </source>
</evidence>
<dbReference type="EMBL" id="CAXIPR030004970">
    <property type="protein sequence ID" value="CAM0151906.1"/>
    <property type="molecule type" value="Genomic_DNA"/>
</dbReference>
<accession>A0ABC9HD75</accession>
<sequence length="329" mass="36662">MSRQPPLSSGEVITRILAGGRHRQLVVKDKRIVNRQHDENDEHGLGGHRHREEPDEADDRRRVLVDVPDGGQAERQHLHGQRHDGERDERVRPGAQPPVDGDGGHVPARRGEQRHVHGDERQEQRRRVRRVRAVARAVGRVRQLPRVRRDVRRRGEHHDVRREERQAGERHGDRGRRRRRRAGDGRAEQQERGGEHPWLGDAVRDERVGEAGQDVAARREQGASSTAEEREPERLGGGEEPREEGEQEAGAPERGAQVEDAAQAAAPRAGVEGDEHERSRHRERGDGRGGGGGHEVGGAGDGRPRDLPGHEGLLDRDAGLHCCQPQAAA</sequence>
<feature type="compositionally biased region" description="Low complexity" evidence="1">
    <location>
        <begin position="248"/>
        <end position="270"/>
    </location>
</feature>
<feature type="compositionally biased region" description="Basic and acidic residues" evidence="1">
    <location>
        <begin position="28"/>
        <end position="64"/>
    </location>
</feature>
<protein>
    <submittedName>
        <fullName evidence="5">Uncharacterized protein</fullName>
    </submittedName>
</protein>
<dbReference type="AlphaFoldDB" id="A0ABC9HD75"/>
<evidence type="ECO:0000313" key="2">
    <source>
        <dbReference type="EMBL" id="CAL5011864.1"/>
    </source>
</evidence>
<evidence type="ECO:0000313" key="4">
    <source>
        <dbReference type="EMBL" id="CAM0151906.1"/>
    </source>
</evidence>
<feature type="compositionally biased region" description="Basic and acidic residues" evidence="1">
    <location>
        <begin position="72"/>
        <end position="92"/>
    </location>
</feature>
<feature type="compositionally biased region" description="Basic and acidic residues" evidence="1">
    <location>
        <begin position="302"/>
        <end position="319"/>
    </location>
</feature>
<proteinExistence type="predicted"/>
<feature type="region of interest" description="Disordered" evidence="1">
    <location>
        <begin position="28"/>
        <end position="329"/>
    </location>
</feature>
<dbReference type="EMBL" id="CAXIPR030001761">
    <property type="protein sequence ID" value="CAM0149066.1"/>
    <property type="molecule type" value="Genomic_DNA"/>
</dbReference>
<feature type="compositionally biased region" description="Gly residues" evidence="1">
    <location>
        <begin position="288"/>
        <end position="301"/>
    </location>
</feature>
<feature type="compositionally biased region" description="Basic and acidic residues" evidence="1">
    <location>
        <begin position="156"/>
        <end position="172"/>
    </location>
</feature>
<evidence type="ECO:0000256" key="1">
    <source>
        <dbReference type="SAM" id="MobiDB-lite"/>
    </source>
</evidence>
<dbReference type="Proteomes" id="UP001497457">
    <property type="component" value="Chromosome 28b"/>
</dbReference>